<evidence type="ECO:0000256" key="8">
    <source>
        <dbReference type="SAM" id="SignalP"/>
    </source>
</evidence>
<feature type="active site" description="Proton donor/acceptor" evidence="7">
    <location>
        <position position="301"/>
    </location>
</feature>
<keyword evidence="8" id="KW-0732">Signal</keyword>
<dbReference type="Proteomes" id="UP000318681">
    <property type="component" value="Unassembled WGS sequence"/>
</dbReference>
<evidence type="ECO:0000256" key="4">
    <source>
        <dbReference type="ARBA" id="ARBA00022960"/>
    </source>
</evidence>
<evidence type="ECO:0000256" key="2">
    <source>
        <dbReference type="ARBA" id="ARBA00005992"/>
    </source>
</evidence>
<dbReference type="CDD" id="cd16913">
    <property type="entry name" value="YkuD_like"/>
    <property type="match status" value="1"/>
</dbReference>
<protein>
    <submittedName>
        <fullName evidence="10">L,D-transpeptidase family protein</fullName>
    </submittedName>
</protein>
<dbReference type="InterPro" id="IPR038063">
    <property type="entry name" value="Transpep_catalytic_dom"/>
</dbReference>
<dbReference type="OrthoDB" id="9787225at2"/>
<keyword evidence="6 7" id="KW-0961">Cell wall biogenesis/degradation</keyword>
<keyword evidence="11" id="KW-1185">Reference proteome</keyword>
<dbReference type="PROSITE" id="PS52029">
    <property type="entry name" value="LD_TPASE"/>
    <property type="match status" value="1"/>
</dbReference>
<evidence type="ECO:0000256" key="1">
    <source>
        <dbReference type="ARBA" id="ARBA00004752"/>
    </source>
</evidence>
<evidence type="ECO:0000256" key="3">
    <source>
        <dbReference type="ARBA" id="ARBA00022679"/>
    </source>
</evidence>
<dbReference type="GO" id="GO:0018104">
    <property type="term" value="P:peptidoglycan-protein cross-linking"/>
    <property type="evidence" value="ECO:0007669"/>
    <property type="project" value="TreeGrafter"/>
</dbReference>
<dbReference type="EMBL" id="VNIM01000023">
    <property type="protein sequence ID" value="TVV75194.1"/>
    <property type="molecule type" value="Genomic_DNA"/>
</dbReference>
<dbReference type="InterPro" id="IPR050979">
    <property type="entry name" value="LD-transpeptidase"/>
</dbReference>
<dbReference type="InterPro" id="IPR036366">
    <property type="entry name" value="PGBDSf"/>
</dbReference>
<dbReference type="GO" id="GO:0016740">
    <property type="term" value="F:transferase activity"/>
    <property type="evidence" value="ECO:0007669"/>
    <property type="project" value="UniProtKB-KW"/>
</dbReference>
<dbReference type="Pfam" id="PF01471">
    <property type="entry name" value="PG_binding_1"/>
    <property type="match status" value="1"/>
</dbReference>
<keyword evidence="4 7" id="KW-0133">Cell shape</keyword>
<dbReference type="AlphaFoldDB" id="A0A558R738"/>
<comment type="caution">
    <text evidence="10">The sequence shown here is derived from an EMBL/GenBank/DDBJ whole genome shotgun (WGS) entry which is preliminary data.</text>
</comment>
<evidence type="ECO:0000259" key="9">
    <source>
        <dbReference type="PROSITE" id="PS52029"/>
    </source>
</evidence>
<dbReference type="SUPFAM" id="SSF141523">
    <property type="entry name" value="L,D-transpeptidase catalytic domain-like"/>
    <property type="match status" value="1"/>
</dbReference>
<keyword evidence="5 7" id="KW-0573">Peptidoglycan synthesis</keyword>
<evidence type="ECO:0000256" key="6">
    <source>
        <dbReference type="ARBA" id="ARBA00023316"/>
    </source>
</evidence>
<dbReference type="Pfam" id="PF03734">
    <property type="entry name" value="YkuD"/>
    <property type="match status" value="1"/>
</dbReference>
<gene>
    <name evidence="10" type="ORF">FOY91_07875</name>
</gene>
<dbReference type="UniPathway" id="UPA00219"/>
<evidence type="ECO:0000256" key="5">
    <source>
        <dbReference type="ARBA" id="ARBA00022984"/>
    </source>
</evidence>
<feature type="active site" description="Nucleophile" evidence="7">
    <location>
        <position position="317"/>
    </location>
</feature>
<sequence>MKTIMVARACLATATACLIGGPVFAQSPPVAAASATPGIDLTIMHVQVLLDHLGFGPGVIDGRKGASLKGALVGFQTANKLPKTGEIDKATLAALNPYREVRPVLEVVLTEADVAGPFVGAMPKDPAEQAKLPAMAYQNATEKLAERFHTTPATLIALNGPDAKVVAGAKVRVPGITVASTAYAETLKPEWKQTLASLSVDARQPTAKHVVVDKSDGVLRVYDAEEKLVAQFPATMGSKHDPLPIGTWKIQGAAYNPPFHYNPTLFWDADSKDEKQLLKPGPNGPVGVVWLDLNKPHYGIHGTPSPETIGRAESHGCIRLTNWDAARLSLMVKPGTEAKFQP</sequence>
<evidence type="ECO:0000313" key="10">
    <source>
        <dbReference type="EMBL" id="TVV75194.1"/>
    </source>
</evidence>
<feature type="chain" id="PRO_5021982491" evidence="8">
    <location>
        <begin position="26"/>
        <end position="342"/>
    </location>
</feature>
<dbReference type="Gene3D" id="2.40.440.10">
    <property type="entry name" value="L,D-transpeptidase catalytic domain-like"/>
    <property type="match status" value="1"/>
</dbReference>
<organism evidence="10 11">
    <name type="scientific">Alterirhizorhabdus solaris</name>
    <dbReference type="NCBI Taxonomy" id="2529389"/>
    <lineage>
        <taxon>Bacteria</taxon>
        <taxon>Pseudomonadati</taxon>
        <taxon>Pseudomonadota</taxon>
        <taxon>Alphaproteobacteria</taxon>
        <taxon>Sphingomonadales</taxon>
        <taxon>Rhizorhabdaceae</taxon>
        <taxon>Alterirhizorhabdus</taxon>
    </lineage>
</organism>
<dbReference type="PANTHER" id="PTHR30582:SF30">
    <property type="entry name" value="BLR4375 PROTEIN"/>
    <property type="match status" value="1"/>
</dbReference>
<comment type="pathway">
    <text evidence="1 7">Cell wall biogenesis; peptidoglycan biosynthesis.</text>
</comment>
<reference evidence="10 11" key="1">
    <citation type="submission" date="2019-07" db="EMBL/GenBank/DDBJ databases">
        <title>Sphingomonas solaris sp. nov., isolated from a solar panel from Boston, Massachusetts.</title>
        <authorList>
            <person name="Tanner K."/>
            <person name="Pascual J."/>
            <person name="Mancuso C."/>
            <person name="Pereto J."/>
            <person name="Khalil A."/>
            <person name="Vilanova C."/>
        </authorList>
    </citation>
    <scope>NUCLEOTIDE SEQUENCE [LARGE SCALE GENOMIC DNA]</scope>
    <source>
        <strain evidence="10 11">R4DWN</strain>
    </source>
</reference>
<dbReference type="GO" id="GO:0071972">
    <property type="term" value="F:peptidoglycan L,D-transpeptidase activity"/>
    <property type="evidence" value="ECO:0007669"/>
    <property type="project" value="TreeGrafter"/>
</dbReference>
<dbReference type="SUPFAM" id="SSF47090">
    <property type="entry name" value="PGBD-like"/>
    <property type="match status" value="1"/>
</dbReference>
<dbReference type="GO" id="GO:0005576">
    <property type="term" value="C:extracellular region"/>
    <property type="evidence" value="ECO:0007669"/>
    <property type="project" value="TreeGrafter"/>
</dbReference>
<feature type="domain" description="L,D-TPase catalytic" evidence="9">
    <location>
        <begin position="208"/>
        <end position="341"/>
    </location>
</feature>
<dbReference type="GO" id="GO:0071555">
    <property type="term" value="P:cell wall organization"/>
    <property type="evidence" value="ECO:0007669"/>
    <property type="project" value="UniProtKB-UniRule"/>
</dbReference>
<accession>A0A558R738</accession>
<keyword evidence="3" id="KW-0808">Transferase</keyword>
<feature type="signal peptide" evidence="8">
    <location>
        <begin position="1"/>
        <end position="25"/>
    </location>
</feature>
<dbReference type="InterPro" id="IPR036365">
    <property type="entry name" value="PGBD-like_sf"/>
</dbReference>
<dbReference type="GO" id="GO:0008360">
    <property type="term" value="P:regulation of cell shape"/>
    <property type="evidence" value="ECO:0007669"/>
    <property type="project" value="UniProtKB-UniRule"/>
</dbReference>
<evidence type="ECO:0000256" key="7">
    <source>
        <dbReference type="PROSITE-ProRule" id="PRU01373"/>
    </source>
</evidence>
<proteinExistence type="inferred from homology"/>
<dbReference type="Gene3D" id="1.10.101.10">
    <property type="entry name" value="PGBD-like superfamily/PGBD"/>
    <property type="match status" value="1"/>
</dbReference>
<comment type="similarity">
    <text evidence="2">Belongs to the YkuD family.</text>
</comment>
<dbReference type="InterPro" id="IPR002477">
    <property type="entry name" value="Peptidoglycan-bd-like"/>
</dbReference>
<name>A0A558R738_9SPHN</name>
<dbReference type="InterPro" id="IPR005490">
    <property type="entry name" value="LD_TPept_cat_dom"/>
</dbReference>
<evidence type="ECO:0000313" key="11">
    <source>
        <dbReference type="Proteomes" id="UP000318681"/>
    </source>
</evidence>
<dbReference type="PANTHER" id="PTHR30582">
    <property type="entry name" value="L,D-TRANSPEPTIDASE"/>
    <property type="match status" value="1"/>
</dbReference>